<evidence type="ECO:0000259" key="7">
    <source>
        <dbReference type="Pfam" id="PF05223"/>
    </source>
</evidence>
<dbReference type="EMBL" id="CP016534">
    <property type="protein sequence ID" value="ANU12004.1"/>
    <property type="molecule type" value="Genomic_DNA"/>
</dbReference>
<evidence type="ECO:0000313" key="8">
    <source>
        <dbReference type="EMBL" id="ANU12004.1"/>
    </source>
</evidence>
<evidence type="ECO:0000259" key="6">
    <source>
        <dbReference type="Pfam" id="PF03717"/>
    </source>
</evidence>
<dbReference type="Pfam" id="PF03717">
    <property type="entry name" value="PBP_dimer"/>
    <property type="match status" value="1"/>
</dbReference>
<dbReference type="InterPro" id="IPR032710">
    <property type="entry name" value="NTF2-like_dom_sf"/>
</dbReference>
<dbReference type="Gene3D" id="3.30.1390.30">
    <property type="entry name" value="Penicillin-binding protein 2a, domain 3"/>
    <property type="match status" value="1"/>
</dbReference>
<evidence type="ECO:0000256" key="2">
    <source>
        <dbReference type="ARBA" id="ARBA00007171"/>
    </source>
</evidence>
<keyword evidence="4" id="KW-0732">Signal</keyword>
<dbReference type="PANTHER" id="PTHR30627:SF25">
    <property type="entry name" value="PENICILLIN-BINDING PROTEIN 3"/>
    <property type="match status" value="1"/>
</dbReference>
<dbReference type="Gene3D" id="3.40.710.10">
    <property type="entry name" value="DD-peptidase/beta-lactamase superfamily"/>
    <property type="match status" value="1"/>
</dbReference>
<comment type="subcellular location">
    <subcellularLocation>
        <location evidence="1">Membrane</location>
    </subcellularLocation>
</comment>
<accession>A0ABM6D950</accession>
<feature type="domain" description="Penicillin-binding protein dimerisation" evidence="6">
    <location>
        <begin position="172"/>
        <end position="333"/>
    </location>
</feature>
<dbReference type="Proteomes" id="UP000092661">
    <property type="component" value="Chromosome"/>
</dbReference>
<dbReference type="RefSeq" id="WP_065537278.1">
    <property type="nucleotide sequence ID" value="NZ_CP016534.2"/>
</dbReference>
<dbReference type="InterPro" id="IPR050515">
    <property type="entry name" value="Beta-lactam/transpept"/>
</dbReference>
<feature type="domain" description="Penicillin-binding protein transpeptidase" evidence="5">
    <location>
        <begin position="370"/>
        <end position="650"/>
    </location>
</feature>
<dbReference type="Pfam" id="PF00905">
    <property type="entry name" value="Transpeptidase"/>
    <property type="match status" value="1"/>
</dbReference>
<evidence type="ECO:0000256" key="1">
    <source>
        <dbReference type="ARBA" id="ARBA00004370"/>
    </source>
</evidence>
<dbReference type="SUPFAM" id="SSF56601">
    <property type="entry name" value="beta-lactamase/transpeptidase-like"/>
    <property type="match status" value="1"/>
</dbReference>
<evidence type="ECO:0000313" key="9">
    <source>
        <dbReference type="Proteomes" id="UP000092661"/>
    </source>
</evidence>
<protein>
    <submittedName>
        <fullName evidence="8">Peptidoglycan glycosyltransferase</fullName>
    </submittedName>
</protein>
<comment type="similarity">
    <text evidence="2">Belongs to the transpeptidase family.</text>
</comment>
<dbReference type="InterPro" id="IPR007887">
    <property type="entry name" value="MecA_N"/>
</dbReference>
<gene>
    <name evidence="8" type="ORF">BBH88_17960</name>
</gene>
<dbReference type="SUPFAM" id="SSF54427">
    <property type="entry name" value="NTF2-like"/>
    <property type="match status" value="1"/>
</dbReference>
<dbReference type="PANTHER" id="PTHR30627">
    <property type="entry name" value="PEPTIDOGLYCAN D,D-TRANSPEPTIDASE"/>
    <property type="match status" value="1"/>
</dbReference>
<evidence type="ECO:0000256" key="4">
    <source>
        <dbReference type="SAM" id="SignalP"/>
    </source>
</evidence>
<evidence type="ECO:0000259" key="5">
    <source>
        <dbReference type="Pfam" id="PF00905"/>
    </source>
</evidence>
<proteinExistence type="inferred from homology"/>
<evidence type="ECO:0000256" key="3">
    <source>
        <dbReference type="ARBA" id="ARBA00023136"/>
    </source>
</evidence>
<keyword evidence="9" id="KW-1185">Reference proteome</keyword>
<dbReference type="InterPro" id="IPR001460">
    <property type="entry name" value="PCN-bd_Tpept"/>
</dbReference>
<dbReference type="InterPro" id="IPR012338">
    <property type="entry name" value="Beta-lactam/transpept-like"/>
</dbReference>
<organism evidence="8 9">
    <name type="scientific">Planococcus antarcticus DSM 14505</name>
    <dbReference type="NCBI Taxonomy" id="1185653"/>
    <lineage>
        <taxon>Bacteria</taxon>
        <taxon>Bacillati</taxon>
        <taxon>Bacillota</taxon>
        <taxon>Bacilli</taxon>
        <taxon>Bacillales</taxon>
        <taxon>Caryophanaceae</taxon>
        <taxon>Planococcus</taxon>
    </lineage>
</organism>
<dbReference type="Gene3D" id="3.10.450.100">
    <property type="entry name" value="NTF2-like, domain 1"/>
    <property type="match status" value="1"/>
</dbReference>
<keyword evidence="3" id="KW-0472">Membrane</keyword>
<dbReference type="InterPro" id="IPR036138">
    <property type="entry name" value="PBP_dimer_sf"/>
</dbReference>
<reference evidence="8" key="1">
    <citation type="submission" date="2016-10" db="EMBL/GenBank/DDBJ databases">
        <authorList>
            <person name="See-Too W.S."/>
        </authorList>
    </citation>
    <scope>NUCLEOTIDE SEQUENCE</scope>
    <source>
        <strain evidence="8">DSM 14505</strain>
    </source>
</reference>
<feature type="signal peptide" evidence="4">
    <location>
        <begin position="1"/>
        <end position="23"/>
    </location>
</feature>
<dbReference type="SUPFAM" id="SSF56519">
    <property type="entry name" value="Penicillin binding protein dimerisation domain"/>
    <property type="match status" value="1"/>
</dbReference>
<feature type="domain" description="NTF2-like N-terminal transpeptidase" evidence="7">
    <location>
        <begin position="42"/>
        <end position="164"/>
    </location>
</feature>
<dbReference type="InterPro" id="IPR005311">
    <property type="entry name" value="PBP_dimer"/>
</dbReference>
<feature type="chain" id="PRO_5047118916" evidence="4">
    <location>
        <begin position="24"/>
        <end position="666"/>
    </location>
</feature>
<name>A0ABM6D950_9BACL</name>
<sequence>MGKTPLPAIFLLLILILSACQEADVEPPDETPDETAKAIESPEVRVAEFIELWKSGDFPGMHTNYLNQGTQSVYGEANFVTWQQDLHKQMGVENLEVSYTEPAEDAEWNKEQPADFSIRVAFDTIIGPVEFEKTLTLLYESHGKVEDWFVEWDPSFIVPNLEAGDQVSTEITQGPRGEMVDRNGNAIASNSTGYEVSVIPENFDTAKKQQLAELLGMSEQAIDNKLNQPWVQPHYLVPIAQIKADQSTLDELFTIRGTTSREVTMRNYPYGWALSHISGYMGPITSEQLEAWSSKGYSTETMVGRQGLEEILQERLRGRAGGRIILKKQQENAVITSVDNEPIPGETVALTIDAELQQALYEAMGEQAGTSAAIDPDTGETLALVSSPGFDPNEFVPNITNSRFQELANDPLQPFFNRFAAVYAPGPIMQPITAAIGLESGTLDPAEGYDISGKSWQRYQSWGDYRVTRPRDDVPNPIDLNKALIHSDNIYFAQQALNIQDDDFQTGLENFGFSEEIAFPIELTPSRISQDGTFGSEGQLAGTASGQGQMQVNILHMATLYSPILTNGKLYKPTLFLDDEDQQLWNENLLDAENAELLQISLSNAGKELGTELAGKSGTARERDEQNSWFVGYSLVNPDLIVAMMVEGEDEVDETVEQVIEEWNKE</sequence>
<dbReference type="Gene3D" id="3.90.1310.10">
    <property type="entry name" value="Penicillin-binding protein 2a (Domain 2)"/>
    <property type="match status" value="1"/>
</dbReference>
<dbReference type="PROSITE" id="PS51257">
    <property type="entry name" value="PROKAR_LIPOPROTEIN"/>
    <property type="match status" value="1"/>
</dbReference>
<dbReference type="Pfam" id="PF05223">
    <property type="entry name" value="MecA_N"/>
    <property type="match status" value="1"/>
</dbReference>